<keyword evidence="2" id="KW-1185">Reference proteome</keyword>
<name>A0AAD5IXL5_ACENE</name>
<protein>
    <submittedName>
        <fullName evidence="1">Uncharacterized protein</fullName>
    </submittedName>
</protein>
<reference evidence="1" key="2">
    <citation type="submission" date="2023-02" db="EMBL/GenBank/DDBJ databases">
        <authorList>
            <person name="Swenson N.G."/>
            <person name="Wegrzyn J.L."/>
            <person name="Mcevoy S.L."/>
        </authorList>
    </citation>
    <scope>NUCLEOTIDE SEQUENCE</scope>
    <source>
        <strain evidence="1">91603</strain>
        <tissue evidence="1">Leaf</tissue>
    </source>
</reference>
<organism evidence="1 2">
    <name type="scientific">Acer negundo</name>
    <name type="common">Box elder</name>
    <dbReference type="NCBI Taxonomy" id="4023"/>
    <lineage>
        <taxon>Eukaryota</taxon>
        <taxon>Viridiplantae</taxon>
        <taxon>Streptophyta</taxon>
        <taxon>Embryophyta</taxon>
        <taxon>Tracheophyta</taxon>
        <taxon>Spermatophyta</taxon>
        <taxon>Magnoliopsida</taxon>
        <taxon>eudicotyledons</taxon>
        <taxon>Gunneridae</taxon>
        <taxon>Pentapetalae</taxon>
        <taxon>rosids</taxon>
        <taxon>malvids</taxon>
        <taxon>Sapindales</taxon>
        <taxon>Sapindaceae</taxon>
        <taxon>Hippocastanoideae</taxon>
        <taxon>Acereae</taxon>
        <taxon>Acer</taxon>
    </lineage>
</organism>
<reference evidence="1" key="1">
    <citation type="journal article" date="2022" name="Plant J.">
        <title>Strategies of tolerance reflected in two North American maple genomes.</title>
        <authorList>
            <person name="McEvoy S.L."/>
            <person name="Sezen U.U."/>
            <person name="Trouern-Trend A."/>
            <person name="McMahon S.M."/>
            <person name="Schaberg P.G."/>
            <person name="Yang J."/>
            <person name="Wegrzyn J.L."/>
            <person name="Swenson N.G."/>
        </authorList>
    </citation>
    <scope>NUCLEOTIDE SEQUENCE</scope>
    <source>
        <strain evidence="1">91603</strain>
    </source>
</reference>
<dbReference type="Proteomes" id="UP001064489">
    <property type="component" value="Chromosome 8"/>
</dbReference>
<dbReference type="AlphaFoldDB" id="A0AAD5IXL5"/>
<accession>A0AAD5IXL5</accession>
<comment type="caution">
    <text evidence="1">The sequence shown here is derived from an EMBL/GenBank/DDBJ whole genome shotgun (WGS) entry which is preliminary data.</text>
</comment>
<dbReference type="EMBL" id="JAJSOW010000103">
    <property type="protein sequence ID" value="KAI9175043.1"/>
    <property type="molecule type" value="Genomic_DNA"/>
</dbReference>
<sequence>MRTFIAYQIQDRFGEDATLLKGDGFSNLCLSNHRHRNIQLFSAKTPNIFTKNCYLTLPTVLIRSSPFSLHCLISPSTRTHNLRRPITIQHPGTYTC</sequence>
<evidence type="ECO:0000313" key="1">
    <source>
        <dbReference type="EMBL" id="KAI9175043.1"/>
    </source>
</evidence>
<proteinExistence type="predicted"/>
<evidence type="ECO:0000313" key="2">
    <source>
        <dbReference type="Proteomes" id="UP001064489"/>
    </source>
</evidence>
<gene>
    <name evidence="1" type="ORF">LWI28_026513</name>
</gene>